<name>A0A0A9F428_ARUDO</name>
<evidence type="ECO:0000313" key="1">
    <source>
        <dbReference type="EMBL" id="JAE05964.1"/>
    </source>
</evidence>
<accession>A0A0A9F428</accession>
<organism evidence="1">
    <name type="scientific">Arundo donax</name>
    <name type="common">Giant reed</name>
    <name type="synonym">Donax arundinaceus</name>
    <dbReference type="NCBI Taxonomy" id="35708"/>
    <lineage>
        <taxon>Eukaryota</taxon>
        <taxon>Viridiplantae</taxon>
        <taxon>Streptophyta</taxon>
        <taxon>Embryophyta</taxon>
        <taxon>Tracheophyta</taxon>
        <taxon>Spermatophyta</taxon>
        <taxon>Magnoliopsida</taxon>
        <taxon>Liliopsida</taxon>
        <taxon>Poales</taxon>
        <taxon>Poaceae</taxon>
        <taxon>PACMAD clade</taxon>
        <taxon>Arundinoideae</taxon>
        <taxon>Arundineae</taxon>
        <taxon>Arundo</taxon>
    </lineage>
</organism>
<proteinExistence type="predicted"/>
<reference evidence="1" key="2">
    <citation type="journal article" date="2015" name="Data Brief">
        <title>Shoot transcriptome of the giant reed, Arundo donax.</title>
        <authorList>
            <person name="Barrero R.A."/>
            <person name="Guerrero F.D."/>
            <person name="Moolhuijzen P."/>
            <person name="Goolsby J.A."/>
            <person name="Tidwell J."/>
            <person name="Bellgard S.E."/>
            <person name="Bellgard M.I."/>
        </authorList>
    </citation>
    <scope>NUCLEOTIDE SEQUENCE</scope>
    <source>
        <tissue evidence="1">Shoot tissue taken approximately 20 cm above the soil surface</tissue>
    </source>
</reference>
<protein>
    <submittedName>
        <fullName evidence="1">Uncharacterized protein</fullName>
    </submittedName>
</protein>
<reference evidence="1" key="1">
    <citation type="submission" date="2014-09" db="EMBL/GenBank/DDBJ databases">
        <authorList>
            <person name="Magalhaes I.L.F."/>
            <person name="Oliveira U."/>
            <person name="Santos F.R."/>
            <person name="Vidigal T.H.D.A."/>
            <person name="Brescovit A.D."/>
            <person name="Santos A.J."/>
        </authorList>
    </citation>
    <scope>NUCLEOTIDE SEQUENCE</scope>
    <source>
        <tissue evidence="1">Shoot tissue taken approximately 20 cm above the soil surface</tissue>
    </source>
</reference>
<dbReference type="EMBL" id="GBRH01191932">
    <property type="protein sequence ID" value="JAE05964.1"/>
    <property type="molecule type" value="Transcribed_RNA"/>
</dbReference>
<dbReference type="AlphaFoldDB" id="A0A0A9F428"/>
<sequence>MTVLLETCLFPSSETPDVQLQEVKQLVSRNIACSSFPRALSEAHVQFHDPVPLFSSACWQWQDDEQLDIRLPLEFGSPSG</sequence>